<dbReference type="SMART" id="SM00406">
    <property type="entry name" value="IGv"/>
    <property type="match status" value="3"/>
</dbReference>
<feature type="domain" description="Ig-like" evidence="12">
    <location>
        <begin position="335"/>
        <end position="433"/>
    </location>
</feature>
<gene>
    <name evidence="14" type="ORF">GSLYS_00006062001</name>
</gene>
<dbReference type="GO" id="GO:0005886">
    <property type="term" value="C:plasma membrane"/>
    <property type="evidence" value="ECO:0007669"/>
    <property type="project" value="TreeGrafter"/>
</dbReference>
<evidence type="ECO:0000256" key="3">
    <source>
        <dbReference type="ARBA" id="ARBA00022737"/>
    </source>
</evidence>
<dbReference type="GO" id="GO:0050839">
    <property type="term" value="F:cell adhesion molecule binding"/>
    <property type="evidence" value="ECO:0007669"/>
    <property type="project" value="TreeGrafter"/>
</dbReference>
<protein>
    <recommendedName>
        <fullName evidence="16">Nephrin</fullName>
    </recommendedName>
</protein>
<feature type="region of interest" description="Disordered" evidence="9">
    <location>
        <begin position="1186"/>
        <end position="1320"/>
    </location>
</feature>
<dbReference type="Pfam" id="PF13927">
    <property type="entry name" value="Ig_3"/>
    <property type="match status" value="3"/>
</dbReference>
<feature type="compositionally biased region" description="Basic and acidic residues" evidence="9">
    <location>
        <begin position="1201"/>
        <end position="1218"/>
    </location>
</feature>
<feature type="compositionally biased region" description="Polar residues" evidence="9">
    <location>
        <begin position="1271"/>
        <end position="1297"/>
    </location>
</feature>
<dbReference type="InterPro" id="IPR013098">
    <property type="entry name" value="Ig_I-set"/>
</dbReference>
<dbReference type="CDD" id="cd00063">
    <property type="entry name" value="FN3"/>
    <property type="match status" value="1"/>
</dbReference>
<dbReference type="Pfam" id="PF00041">
    <property type="entry name" value="fn3"/>
    <property type="match status" value="1"/>
</dbReference>
<evidence type="ECO:0000256" key="6">
    <source>
        <dbReference type="ARBA" id="ARBA00023157"/>
    </source>
</evidence>
<dbReference type="Proteomes" id="UP001497497">
    <property type="component" value="Unassembled WGS sequence"/>
</dbReference>
<keyword evidence="4 10" id="KW-1133">Transmembrane helix</keyword>
<comment type="subcellular location">
    <subcellularLocation>
        <location evidence="1">Membrane</location>
        <topology evidence="1">Single-pass type I membrane protein</topology>
    </subcellularLocation>
</comment>
<dbReference type="GO" id="GO:0098609">
    <property type="term" value="P:cell-cell adhesion"/>
    <property type="evidence" value="ECO:0007669"/>
    <property type="project" value="TreeGrafter"/>
</dbReference>
<feature type="compositionally biased region" description="Polar residues" evidence="9">
    <location>
        <begin position="1071"/>
        <end position="1093"/>
    </location>
</feature>
<dbReference type="Pfam" id="PF08205">
    <property type="entry name" value="C2-set_2"/>
    <property type="match status" value="1"/>
</dbReference>
<dbReference type="InterPro" id="IPR003599">
    <property type="entry name" value="Ig_sub"/>
</dbReference>
<keyword evidence="5 10" id="KW-0472">Membrane</keyword>
<dbReference type="EMBL" id="CAXITT010000102">
    <property type="protein sequence ID" value="CAL1531983.1"/>
    <property type="molecule type" value="Genomic_DNA"/>
</dbReference>
<proteinExistence type="predicted"/>
<dbReference type="Pfam" id="PF07679">
    <property type="entry name" value="I-set"/>
    <property type="match status" value="5"/>
</dbReference>
<dbReference type="InterPro" id="IPR003961">
    <property type="entry name" value="FN3_dom"/>
</dbReference>
<dbReference type="SMART" id="SM00060">
    <property type="entry name" value="FN3"/>
    <property type="match status" value="1"/>
</dbReference>
<keyword evidence="6" id="KW-1015">Disulfide bond</keyword>
<dbReference type="PROSITE" id="PS50853">
    <property type="entry name" value="FN3"/>
    <property type="match status" value="1"/>
</dbReference>
<accession>A0AAV2HDT8</accession>
<feature type="domain" description="Fibronectin type-III" evidence="13">
    <location>
        <begin position="924"/>
        <end position="1017"/>
    </location>
</feature>
<feature type="domain" description="Ig-like" evidence="12">
    <location>
        <begin position="241"/>
        <end position="325"/>
    </location>
</feature>
<evidence type="ECO:0000259" key="13">
    <source>
        <dbReference type="PROSITE" id="PS50853"/>
    </source>
</evidence>
<dbReference type="Gene3D" id="2.60.40.10">
    <property type="entry name" value="Immunoglobulins"/>
    <property type="match status" value="10"/>
</dbReference>
<dbReference type="GO" id="GO:0005911">
    <property type="term" value="C:cell-cell junction"/>
    <property type="evidence" value="ECO:0007669"/>
    <property type="project" value="TreeGrafter"/>
</dbReference>
<keyword evidence="7" id="KW-0325">Glycoprotein</keyword>
<keyword evidence="2 10" id="KW-0812">Transmembrane</keyword>
<dbReference type="PROSITE" id="PS50835">
    <property type="entry name" value="IG_LIKE"/>
    <property type="match status" value="8"/>
</dbReference>
<evidence type="ECO:0000313" key="14">
    <source>
        <dbReference type="EMBL" id="CAL1531983.1"/>
    </source>
</evidence>
<evidence type="ECO:0000256" key="4">
    <source>
        <dbReference type="ARBA" id="ARBA00022989"/>
    </source>
</evidence>
<keyword evidence="3" id="KW-0677">Repeat</keyword>
<dbReference type="PANTHER" id="PTHR11640">
    <property type="entry name" value="NEPHRIN"/>
    <property type="match status" value="1"/>
</dbReference>
<dbReference type="InterPro" id="IPR051275">
    <property type="entry name" value="Cell_adhesion_signaling"/>
</dbReference>
<dbReference type="InterPro" id="IPR036116">
    <property type="entry name" value="FN3_sf"/>
</dbReference>
<sequence>MENYSLRLWQLKLTQLVLTVALVEAVQHFQEEPRDSNVIRGQTAVLKCVIGDRKGAVQWTKDGFSLGFNRTIPGLDRYSITSSHENEFNLMIVNASLDDDAVYECQVLPKDGDSRLQARATLTVLVPCEAPMILDYMNGSTVEVPYTQKTLELSCEARDGRPAASIEWFRNGVKMTDKIRYRIESRANDKRETARSTLTISLTNYQAENGAIYKCQARNSAVFGPPLTTSVVLSILFPPSPPLISGYDNRIINVNETLVLTCSSEGGNPLGSVTWYRNNQVLQHNHSTFGIKSTNVYTFRVSSSDNNAVYQCRVSNHVLQEPLVAEYLLKVQFPPTSVKITGADEPVKAGDTITLTCESSNSNPQATIIWYAKSSEVPRNDVTETYIDSPEGGKITRSRISVTVNNKDHETVYTCRASNAAFGQTVTDTKTLSVLYPPNEPEISGYEGGTPIKAGDLQRMTCISVGGNPPADLKWFKGDKLIRESDYKSRINIASSEIAINVKADDNKATYTCRAGNRATLTDLEVSVTLKVNFPPSQVEISVNPSQPQAGQPLNLTCISSSSNPPAEIVWVRNGRRVTSEHLGTVDAENGGKKSTNRYSFIPTSRDHNALYGCRATNRALDRSVNDAVTLNVLFKPEFDNETLPPKVDVKKGDGAILNLTAYANPADITYILYKDGQLLNLPSRYRMNKGVLNISSVEKTDKGNYMIKGTNQQGSATFNFSINVKYPAEIINSTNRLSLNEGETAILSCRVDASPIIPNVITWGRENFDMNRAQARLEGDTSYLSISDLTSEDSGTFKCIADNRIGSPDVKKVKLLVKFAPVIQKDPEISRSAGEKGSTVSLKCSSKGVPDVTVTWTRNNNLLRASSKYTIVTNNTNLTHYESTLQIKDLEREDYGAYVCTATNSKGSDSHSITLAGTSKPLPPYNIEFNNATSNSITISWKAGFNGGLTQSFRVRYKPVDARGYVYVDVRPFGATTFKIKGLELGTEYEMTVMAFNDRGESIYQPRGITARTSDIVAPADISTSELQGADEIPVIIILVVCIVGVFILTLNVGLILFFIRRRKKRMEATSESTSHTNTFELYGPTSKSENSYPPPSDDTRSYGTYDKSMDDFSDDYIRDYDRECETHVFLPQQSDYPGSRPYSPQKIESPRMGSGHKMAYSLEDHHGRNSPWNEDLYRVAQPRQKKGNYENGMPNGEIYEFKNNRSKGFNESDRPPSRPSSRSGKTPPPPPTRSSSRGGFNNGEMMPPLPARNYEPQEISPQPRYGPTPGSSLLSPNIVANPSYSGPTTNINQRIPSPHAPSPHNTVPIGADLRGHLV</sequence>
<evidence type="ECO:0000256" key="10">
    <source>
        <dbReference type="SAM" id="Phobius"/>
    </source>
</evidence>
<feature type="domain" description="Ig-like" evidence="12">
    <location>
        <begin position="536"/>
        <end position="630"/>
    </location>
</feature>
<dbReference type="SUPFAM" id="SSF48726">
    <property type="entry name" value="Immunoglobulin"/>
    <property type="match status" value="9"/>
</dbReference>
<dbReference type="SMART" id="SM00408">
    <property type="entry name" value="IGc2"/>
    <property type="match status" value="8"/>
</dbReference>
<dbReference type="InterPro" id="IPR013106">
    <property type="entry name" value="Ig_V-set"/>
</dbReference>
<evidence type="ECO:0000259" key="12">
    <source>
        <dbReference type="PROSITE" id="PS50835"/>
    </source>
</evidence>
<keyword evidence="8" id="KW-0393">Immunoglobulin domain</keyword>
<name>A0AAV2HDT8_LYMST</name>
<dbReference type="InterPro" id="IPR003598">
    <property type="entry name" value="Ig_sub2"/>
</dbReference>
<evidence type="ECO:0000256" key="8">
    <source>
        <dbReference type="ARBA" id="ARBA00023319"/>
    </source>
</evidence>
<feature type="domain" description="Ig-like" evidence="12">
    <location>
        <begin position="27"/>
        <end position="123"/>
    </location>
</feature>
<feature type="domain" description="Ig-like" evidence="12">
    <location>
        <begin position="822"/>
        <end position="917"/>
    </location>
</feature>
<dbReference type="InterPro" id="IPR036179">
    <property type="entry name" value="Ig-like_dom_sf"/>
</dbReference>
<comment type="caution">
    <text evidence="14">The sequence shown here is derived from an EMBL/GenBank/DDBJ whole genome shotgun (WGS) entry which is preliminary data.</text>
</comment>
<evidence type="ECO:0000256" key="2">
    <source>
        <dbReference type="ARBA" id="ARBA00022692"/>
    </source>
</evidence>
<feature type="domain" description="Ig-like" evidence="12">
    <location>
        <begin position="131"/>
        <end position="234"/>
    </location>
</feature>
<dbReference type="InterPro" id="IPR013162">
    <property type="entry name" value="CD80_C2-set"/>
</dbReference>
<feature type="chain" id="PRO_5043685210" description="Nephrin" evidence="11">
    <location>
        <begin position="26"/>
        <end position="1320"/>
    </location>
</feature>
<evidence type="ECO:0000313" key="15">
    <source>
        <dbReference type="Proteomes" id="UP001497497"/>
    </source>
</evidence>
<dbReference type="PANTHER" id="PTHR11640:SF136">
    <property type="entry name" value="NEPHRIN"/>
    <property type="match status" value="1"/>
</dbReference>
<evidence type="ECO:0008006" key="16">
    <source>
        <dbReference type="Google" id="ProtNLM"/>
    </source>
</evidence>
<feature type="domain" description="Ig-like" evidence="12">
    <location>
        <begin position="441"/>
        <end position="529"/>
    </location>
</feature>
<feature type="domain" description="Ig-like" evidence="12">
    <location>
        <begin position="728"/>
        <end position="818"/>
    </location>
</feature>
<feature type="region of interest" description="Disordered" evidence="9">
    <location>
        <begin position="1133"/>
        <end position="1157"/>
    </location>
</feature>
<dbReference type="SMART" id="SM00409">
    <property type="entry name" value="IG"/>
    <property type="match status" value="9"/>
</dbReference>
<evidence type="ECO:0000256" key="7">
    <source>
        <dbReference type="ARBA" id="ARBA00023180"/>
    </source>
</evidence>
<evidence type="ECO:0000256" key="11">
    <source>
        <dbReference type="SAM" id="SignalP"/>
    </source>
</evidence>
<dbReference type="SUPFAM" id="SSF49265">
    <property type="entry name" value="Fibronectin type III"/>
    <property type="match status" value="1"/>
</dbReference>
<dbReference type="InterPro" id="IPR007110">
    <property type="entry name" value="Ig-like_dom"/>
</dbReference>
<reference evidence="14 15" key="1">
    <citation type="submission" date="2024-04" db="EMBL/GenBank/DDBJ databases">
        <authorList>
            <consortium name="Genoscope - CEA"/>
            <person name="William W."/>
        </authorList>
    </citation>
    <scope>NUCLEOTIDE SEQUENCE [LARGE SCALE GENOMIC DNA]</scope>
</reference>
<feature type="transmembrane region" description="Helical" evidence="10">
    <location>
        <begin position="1034"/>
        <end position="1061"/>
    </location>
</feature>
<keyword evidence="11" id="KW-0732">Signal</keyword>
<keyword evidence="15" id="KW-1185">Reference proteome</keyword>
<evidence type="ECO:0000256" key="5">
    <source>
        <dbReference type="ARBA" id="ARBA00023136"/>
    </source>
</evidence>
<feature type="signal peptide" evidence="11">
    <location>
        <begin position="1"/>
        <end position="25"/>
    </location>
</feature>
<dbReference type="InterPro" id="IPR013783">
    <property type="entry name" value="Ig-like_fold"/>
</dbReference>
<organism evidence="14 15">
    <name type="scientific">Lymnaea stagnalis</name>
    <name type="common">Great pond snail</name>
    <name type="synonym">Helix stagnalis</name>
    <dbReference type="NCBI Taxonomy" id="6523"/>
    <lineage>
        <taxon>Eukaryota</taxon>
        <taxon>Metazoa</taxon>
        <taxon>Spiralia</taxon>
        <taxon>Lophotrochozoa</taxon>
        <taxon>Mollusca</taxon>
        <taxon>Gastropoda</taxon>
        <taxon>Heterobranchia</taxon>
        <taxon>Euthyneura</taxon>
        <taxon>Panpulmonata</taxon>
        <taxon>Hygrophila</taxon>
        <taxon>Lymnaeoidea</taxon>
        <taxon>Lymnaeidae</taxon>
        <taxon>Lymnaea</taxon>
    </lineage>
</organism>
<feature type="region of interest" description="Disordered" evidence="9">
    <location>
        <begin position="1071"/>
        <end position="1107"/>
    </location>
</feature>
<dbReference type="FunFam" id="2.60.40.10:FF:000107">
    <property type="entry name" value="Myosin, light chain kinase a"/>
    <property type="match status" value="1"/>
</dbReference>
<evidence type="ECO:0000256" key="9">
    <source>
        <dbReference type="SAM" id="MobiDB-lite"/>
    </source>
</evidence>
<evidence type="ECO:0000256" key="1">
    <source>
        <dbReference type="ARBA" id="ARBA00004479"/>
    </source>
</evidence>